<dbReference type="EMBL" id="JBHRYQ010000001">
    <property type="protein sequence ID" value="MFC3812901.1"/>
    <property type="molecule type" value="Genomic_DNA"/>
</dbReference>
<evidence type="ECO:0000313" key="1">
    <source>
        <dbReference type="EMBL" id="MFC3812901.1"/>
    </source>
</evidence>
<dbReference type="InterPro" id="IPR058532">
    <property type="entry name" value="YjbR/MT2646/Rv2570-like"/>
</dbReference>
<keyword evidence="2" id="KW-1185">Reference proteome</keyword>
<dbReference type="InterPro" id="IPR038056">
    <property type="entry name" value="YjbR-like_sf"/>
</dbReference>
<dbReference type="SUPFAM" id="SSF142906">
    <property type="entry name" value="YjbR-like"/>
    <property type="match status" value="1"/>
</dbReference>
<sequence length="113" mass="12894">MTSLNDIKAIVSEFPEVEEAPHFDKVSFRIKSKIFATVKESEKRATVKFSQEDQTLFCLIPDEVFYPVPNKWGQQGWTHVNLEIVSIQQLSGALETAYCQVAPTHLKQLLLNK</sequence>
<protein>
    <submittedName>
        <fullName evidence="1">MmcQ/YjbR family DNA-binding protein</fullName>
    </submittedName>
</protein>
<dbReference type="Gene3D" id="3.90.1150.30">
    <property type="match status" value="1"/>
</dbReference>
<name>A0ABV7Z3Q6_9BACT</name>
<dbReference type="Proteomes" id="UP001595616">
    <property type="component" value="Unassembled WGS sequence"/>
</dbReference>
<evidence type="ECO:0000313" key="2">
    <source>
        <dbReference type="Proteomes" id="UP001595616"/>
    </source>
</evidence>
<gene>
    <name evidence="1" type="ORF">ACFOOI_19720</name>
</gene>
<dbReference type="GO" id="GO:0003677">
    <property type="term" value="F:DNA binding"/>
    <property type="evidence" value="ECO:0007669"/>
    <property type="project" value="UniProtKB-KW"/>
</dbReference>
<dbReference type="Pfam" id="PF04237">
    <property type="entry name" value="YjbR"/>
    <property type="match status" value="1"/>
</dbReference>
<organism evidence="1 2">
    <name type="scientific">Lacihabitans lacunae</name>
    <dbReference type="NCBI Taxonomy" id="1028214"/>
    <lineage>
        <taxon>Bacteria</taxon>
        <taxon>Pseudomonadati</taxon>
        <taxon>Bacteroidota</taxon>
        <taxon>Cytophagia</taxon>
        <taxon>Cytophagales</taxon>
        <taxon>Leadbetterellaceae</taxon>
        <taxon>Lacihabitans</taxon>
    </lineage>
</organism>
<proteinExistence type="predicted"/>
<accession>A0ABV7Z3Q6</accession>
<reference evidence="2" key="1">
    <citation type="journal article" date="2019" name="Int. J. Syst. Evol. Microbiol.">
        <title>The Global Catalogue of Microorganisms (GCM) 10K type strain sequencing project: providing services to taxonomists for standard genome sequencing and annotation.</title>
        <authorList>
            <consortium name="The Broad Institute Genomics Platform"/>
            <consortium name="The Broad Institute Genome Sequencing Center for Infectious Disease"/>
            <person name="Wu L."/>
            <person name="Ma J."/>
        </authorList>
    </citation>
    <scope>NUCLEOTIDE SEQUENCE [LARGE SCALE GENOMIC DNA]</scope>
    <source>
        <strain evidence="2">CECT 7956</strain>
    </source>
</reference>
<comment type="caution">
    <text evidence="1">The sequence shown here is derived from an EMBL/GenBank/DDBJ whole genome shotgun (WGS) entry which is preliminary data.</text>
</comment>
<dbReference type="RefSeq" id="WP_379839807.1">
    <property type="nucleotide sequence ID" value="NZ_JBHRYQ010000001.1"/>
</dbReference>
<keyword evidence="1" id="KW-0238">DNA-binding</keyword>